<accession>A0A8B9LP24</accession>
<proteinExistence type="predicted"/>
<feature type="compositionally biased region" description="Low complexity" evidence="2">
    <location>
        <begin position="39"/>
        <end position="53"/>
    </location>
</feature>
<feature type="domain" description="DH" evidence="4">
    <location>
        <begin position="163"/>
        <end position="343"/>
    </location>
</feature>
<evidence type="ECO:0000259" key="4">
    <source>
        <dbReference type="PROSITE" id="PS50010"/>
    </source>
</evidence>
<evidence type="ECO:0000313" key="5">
    <source>
        <dbReference type="Ensembl" id="ENSAMXP00005051522.1"/>
    </source>
</evidence>
<dbReference type="InterPro" id="IPR055251">
    <property type="entry name" value="SOS1_NGEF_PH"/>
</dbReference>
<keyword evidence="1" id="KW-0597">Phosphoprotein</keyword>
<dbReference type="GO" id="GO:0031267">
    <property type="term" value="F:small GTPase binding"/>
    <property type="evidence" value="ECO:0007669"/>
    <property type="project" value="TreeGrafter"/>
</dbReference>
<sequence>MPEGSHSTALDVPMGEGSVLLRFSEKPSLSGLLESPRLSTASVSSSDRASTATLSDCSDFPDSARPVSVVSTVSSGSGSSRDDIGPVGAALTAEDDLELDLCPAAESGETQELKHSPPQHYEVCAELSDHSGVCVQNQNSDRSVNSLIPFASKAMAPNPQLTYLDRVIMEIIETERMYVRDLRSIVEDYLAHIIDIADLPIGPEQVCALFGNIEDIYEFNSELLQALDLCENDPVAIARCFVLKSEYFEIYTQYCTNYPNSVAALTDCMRNKTLAKFFRERQEVLKRSLPLGSYLLKPVQRILKYHLLLQEIAKHFDPEGEGYEVVEEAIYTMTGVAWYINDMKRKHEHAVRLQEVQSLLINWKGPDLTTYGELVLEGTFRVHRAKNERTLFLFDRMLLITKRRGEHYVYKTHISCSTLMLIESAKDSLCFSVTHYKHPKQPHTVQARTVEERKLWSHHIKRLILENHQAVIPQKAKDAILEMDSIYPKYRYSPERLKKAVSQSEDFNSFQGRRQSVKASKQNLKNTKGKQHEDSEGELSADRQPLQAAASISSLGSSVGEPEVLRLDLAEDLRGLNPSDCEEAPDSPSAKPKLFQEEERGEESGSDDILMEDDQEENWHDFNENNCKNGNVPPTSQEESHVAETPYSREQTSEIISHIHSTALHGGSTEELQLKFVSDTESTKREAQDRNDLHFVEPQKGKDEQGNLKEESDEVVPPLQQDLTPGESSEEEEEDVRHQTKPSSILPSSVLDKASAIAEHFVTSPRRSSLVGDDVRSLGCPSPRLPSRTGSSVSLAEFRERSQQRGSTSSEQQGLNQEQISTADFSFLSPSNDNLFELERGINRRRDSTLSKKDQQLISKIKSYYENAEHQDATFSLKRRESLTYIPSGLVRSSVSRFNNIPKDSNLVGESSDPVTGSSIETSEERTIFYAERIVTSVSTDSFESDKARDVDLFGSDLDGTANLHGKTKPESLEEEIFRPSAEMIKVWQDMEREVTRSNQEHKAIRPREPARFRGTCPTSLSRTNPNTEAQDGDSRMLLEGLGTITEESSTVSPVKGKGKCLGRAASLNEVGRSKSLEEECKPSRTLIPRIAQLRAEADEKECPDPQSSENTENAQSKVIHLARKYSQRIKCTPPVVQQRGRDADTMFIKRNLTSVTEEKPQKEKGKPNLTLSLTACDKMTLLDQKAQVDSTSANTSGRVLSPKRSRSKSPLSPSSMESFDWPDVRELRSKYADMHSTSLQLPTAARSRSVPERMTDCGPRRRSICSTSLALSGASTEAPACRTHSRKDWEDAPVRMHRAGSLDQKLGGLYLNDLQNLQNINVSSSYYISGEANLPNDKTVIVVEKVHETAPQAKTEEPLKEPLENNETVMEMDSVDDHYVQIRSPTSREKISIMAVIDRCRAYQESEEYRQREEHASKVEKSKELDKTPSSSERSEDTLRNNVESGKKTDASQQSVVKNLREKFLNLR</sequence>
<dbReference type="SMART" id="SM00233">
    <property type="entry name" value="PH"/>
    <property type="match status" value="1"/>
</dbReference>
<dbReference type="InterPro" id="IPR043324">
    <property type="entry name" value="PH_PLEKHG1_G2_G3"/>
</dbReference>
<feature type="region of interest" description="Disordered" evidence="2">
    <location>
        <begin position="503"/>
        <end position="560"/>
    </location>
</feature>
<evidence type="ECO:0000259" key="3">
    <source>
        <dbReference type="PROSITE" id="PS50003"/>
    </source>
</evidence>
<feature type="domain" description="PH" evidence="3">
    <location>
        <begin position="367"/>
        <end position="465"/>
    </location>
</feature>
<feature type="region of interest" description="Disordered" evidence="2">
    <location>
        <begin position="762"/>
        <end position="826"/>
    </location>
</feature>
<dbReference type="Gene3D" id="1.20.900.10">
    <property type="entry name" value="Dbl homology (DH) domain"/>
    <property type="match status" value="1"/>
</dbReference>
<evidence type="ECO:0000256" key="2">
    <source>
        <dbReference type="SAM" id="MobiDB-lite"/>
    </source>
</evidence>
<feature type="compositionally biased region" description="Polar residues" evidence="2">
    <location>
        <begin position="503"/>
        <end position="526"/>
    </location>
</feature>
<dbReference type="SMART" id="SM00325">
    <property type="entry name" value="RhoGEF"/>
    <property type="match status" value="1"/>
</dbReference>
<dbReference type="InterPro" id="IPR035899">
    <property type="entry name" value="DBL_dom_sf"/>
</dbReference>
<feature type="region of interest" description="Disordered" evidence="2">
    <location>
        <begin position="1235"/>
        <end position="1262"/>
    </location>
</feature>
<feature type="region of interest" description="Disordered" evidence="2">
    <location>
        <begin position="1409"/>
        <end position="1469"/>
    </location>
</feature>
<feature type="compositionally biased region" description="Polar residues" evidence="2">
    <location>
        <begin position="1017"/>
        <end position="1030"/>
    </location>
</feature>
<evidence type="ECO:0000313" key="6">
    <source>
        <dbReference type="Proteomes" id="UP000694621"/>
    </source>
</evidence>
<dbReference type="Ensembl" id="ENSAMXT00005055788.1">
    <property type="protein sequence ID" value="ENSAMXP00005051522.1"/>
    <property type="gene ID" value="ENSAMXG00005023261.1"/>
</dbReference>
<feature type="region of interest" description="Disordered" evidence="2">
    <location>
        <begin position="1188"/>
        <end position="1220"/>
    </location>
</feature>
<protein>
    <submittedName>
        <fullName evidence="5">Si:ch73-212j7.3</fullName>
    </submittedName>
</protein>
<feature type="region of interest" description="Disordered" evidence="2">
    <location>
        <begin position="1012"/>
        <end position="1033"/>
    </location>
</feature>
<dbReference type="SUPFAM" id="SSF50729">
    <property type="entry name" value="PH domain-like"/>
    <property type="match status" value="1"/>
</dbReference>
<feature type="compositionally biased region" description="Basic and acidic residues" evidence="2">
    <location>
        <begin position="1409"/>
        <end position="1451"/>
    </location>
</feature>
<dbReference type="Proteomes" id="UP000694621">
    <property type="component" value="Unplaced"/>
</dbReference>
<dbReference type="PROSITE" id="PS50010">
    <property type="entry name" value="DH_2"/>
    <property type="match status" value="1"/>
</dbReference>
<dbReference type="GO" id="GO:2000114">
    <property type="term" value="P:regulation of establishment of cell polarity"/>
    <property type="evidence" value="ECO:0007669"/>
    <property type="project" value="TreeGrafter"/>
</dbReference>
<feature type="compositionally biased region" description="Acidic residues" evidence="2">
    <location>
        <begin position="599"/>
        <end position="616"/>
    </location>
</feature>
<feature type="compositionally biased region" description="Basic and acidic residues" evidence="2">
    <location>
        <begin position="1460"/>
        <end position="1469"/>
    </location>
</feature>
<name>A0A8B9LP24_ASTMX</name>
<evidence type="ECO:0000256" key="1">
    <source>
        <dbReference type="ARBA" id="ARBA00022553"/>
    </source>
</evidence>
<reference evidence="5" key="1">
    <citation type="submission" date="2025-08" db="UniProtKB">
        <authorList>
            <consortium name="Ensembl"/>
        </authorList>
    </citation>
    <scope>IDENTIFICATION</scope>
</reference>
<dbReference type="InterPro" id="IPR011993">
    <property type="entry name" value="PH-like_dom_sf"/>
</dbReference>
<dbReference type="InterPro" id="IPR001849">
    <property type="entry name" value="PH_domain"/>
</dbReference>
<dbReference type="Pfam" id="PF22697">
    <property type="entry name" value="SOS1_NGEF_PH"/>
    <property type="match status" value="1"/>
</dbReference>
<dbReference type="PANTHER" id="PTHR45924">
    <property type="entry name" value="FI17866P1"/>
    <property type="match status" value="1"/>
</dbReference>
<feature type="compositionally biased region" description="Polar residues" evidence="2">
    <location>
        <begin position="1188"/>
        <end position="1199"/>
    </location>
</feature>
<dbReference type="GO" id="GO:0005829">
    <property type="term" value="C:cytosol"/>
    <property type="evidence" value="ECO:0007669"/>
    <property type="project" value="UniProtKB-ARBA"/>
</dbReference>
<feature type="region of interest" description="Disordered" evidence="2">
    <location>
        <begin position="31"/>
        <end position="65"/>
    </location>
</feature>
<feature type="region of interest" description="Disordered" evidence="2">
    <location>
        <begin position="575"/>
        <end position="651"/>
    </location>
</feature>
<dbReference type="SUPFAM" id="SSF48065">
    <property type="entry name" value="DBL homology domain (DH-domain)"/>
    <property type="match status" value="1"/>
</dbReference>
<organism evidence="5 6">
    <name type="scientific">Astyanax mexicanus</name>
    <name type="common">Blind cave fish</name>
    <name type="synonym">Astyanax fasciatus mexicanus</name>
    <dbReference type="NCBI Taxonomy" id="7994"/>
    <lineage>
        <taxon>Eukaryota</taxon>
        <taxon>Metazoa</taxon>
        <taxon>Chordata</taxon>
        <taxon>Craniata</taxon>
        <taxon>Vertebrata</taxon>
        <taxon>Euteleostomi</taxon>
        <taxon>Actinopterygii</taxon>
        <taxon>Neopterygii</taxon>
        <taxon>Teleostei</taxon>
        <taxon>Ostariophysi</taxon>
        <taxon>Characiformes</taxon>
        <taxon>Characoidei</taxon>
        <taxon>Acestrorhamphidae</taxon>
        <taxon>Acestrorhamphinae</taxon>
        <taxon>Astyanax</taxon>
    </lineage>
</organism>
<feature type="compositionally biased region" description="Basic and acidic residues" evidence="2">
    <location>
        <begin position="681"/>
        <end position="710"/>
    </location>
</feature>
<feature type="compositionally biased region" description="Polar residues" evidence="2">
    <location>
        <begin position="804"/>
        <end position="826"/>
    </location>
</feature>
<dbReference type="FunFam" id="1.20.900.10:FF:000019">
    <property type="entry name" value="Pleckstrin homology domain-containing family G member 1"/>
    <property type="match status" value="1"/>
</dbReference>
<dbReference type="CDD" id="cd13243">
    <property type="entry name" value="PH_PLEKHG1_G2_G3"/>
    <property type="match status" value="1"/>
</dbReference>
<feature type="region of interest" description="Disordered" evidence="2">
    <location>
        <begin position="674"/>
        <end position="749"/>
    </location>
</feature>
<feature type="compositionally biased region" description="Polar residues" evidence="2">
    <location>
        <begin position="624"/>
        <end position="637"/>
    </location>
</feature>
<dbReference type="CDD" id="cd00160">
    <property type="entry name" value="RhoGEF"/>
    <property type="match status" value="1"/>
</dbReference>
<dbReference type="GO" id="GO:0005085">
    <property type="term" value="F:guanyl-nucleotide exchange factor activity"/>
    <property type="evidence" value="ECO:0007669"/>
    <property type="project" value="InterPro"/>
</dbReference>
<dbReference type="Gene3D" id="2.30.29.30">
    <property type="entry name" value="Pleckstrin-homology domain (PH domain)/Phosphotyrosine-binding domain (PTB)"/>
    <property type="match status" value="1"/>
</dbReference>
<dbReference type="InterPro" id="IPR000219">
    <property type="entry name" value="DH_dom"/>
</dbReference>
<dbReference type="PROSITE" id="PS50003">
    <property type="entry name" value="PH_DOMAIN"/>
    <property type="match status" value="1"/>
</dbReference>
<dbReference type="Pfam" id="PF00621">
    <property type="entry name" value="RhoGEF"/>
    <property type="match status" value="1"/>
</dbReference>
<feature type="compositionally biased region" description="Basic and acidic residues" evidence="2">
    <location>
        <begin position="1250"/>
        <end position="1260"/>
    </location>
</feature>
<dbReference type="PANTHER" id="PTHR45924:SF4">
    <property type="entry name" value="PLECKSTRIN HOMOLOGY DOMAIN-CONTAINING FAMILY G MEMBER 3"/>
    <property type="match status" value="1"/>
</dbReference>